<organism evidence="1 2">
    <name type="scientific">Actinophytocola xinjiangensis</name>
    <dbReference type="NCBI Taxonomy" id="485602"/>
    <lineage>
        <taxon>Bacteria</taxon>
        <taxon>Bacillati</taxon>
        <taxon>Actinomycetota</taxon>
        <taxon>Actinomycetes</taxon>
        <taxon>Pseudonocardiales</taxon>
        <taxon>Pseudonocardiaceae</taxon>
    </lineage>
</organism>
<comment type="caution">
    <text evidence="1">The sequence shown here is derived from an EMBL/GenBank/DDBJ whole genome shotgun (WGS) entry which is preliminary data.</text>
</comment>
<evidence type="ECO:0000313" key="2">
    <source>
        <dbReference type="Proteomes" id="UP000185696"/>
    </source>
</evidence>
<dbReference type="Proteomes" id="UP000185696">
    <property type="component" value="Unassembled WGS sequence"/>
</dbReference>
<evidence type="ECO:0000313" key="1">
    <source>
        <dbReference type="EMBL" id="OLF06795.1"/>
    </source>
</evidence>
<dbReference type="RefSeq" id="WP_075136396.1">
    <property type="nucleotide sequence ID" value="NZ_MSIF01000019.1"/>
</dbReference>
<accession>A0A7Z0WHS5</accession>
<gene>
    <name evidence="1" type="ORF">BLA60_30045</name>
</gene>
<dbReference type="AlphaFoldDB" id="A0A7Z0WHS5"/>
<dbReference type="EMBL" id="MSIF01000019">
    <property type="protein sequence ID" value="OLF06795.1"/>
    <property type="molecule type" value="Genomic_DNA"/>
</dbReference>
<protein>
    <submittedName>
        <fullName evidence="1">Uncharacterized protein</fullName>
    </submittedName>
</protein>
<name>A0A7Z0WHS5_9PSEU</name>
<dbReference type="OrthoDB" id="3830478at2"/>
<keyword evidence="2" id="KW-1185">Reference proteome</keyword>
<proteinExistence type="predicted"/>
<sequence>MGLFDAVREKAAELLGGAGEQVTELTGAEVPNADTVTGAVEGVTGGVTETVAGATDAATGLTDAATGVTEGVTGAAEGAADGVIGAAAETVEPYRP</sequence>
<reference evidence="1 2" key="1">
    <citation type="submission" date="2016-12" db="EMBL/GenBank/DDBJ databases">
        <title>The draft genome sequence of Actinophytocola xinjiangensis.</title>
        <authorList>
            <person name="Wang W."/>
            <person name="Yuan L."/>
        </authorList>
    </citation>
    <scope>NUCLEOTIDE SEQUENCE [LARGE SCALE GENOMIC DNA]</scope>
    <source>
        <strain evidence="1 2">CGMCC 4.4663</strain>
    </source>
</reference>